<organism evidence="1 2">
    <name type="scientific">Populus alba x Populus x berolinensis</name>
    <dbReference type="NCBI Taxonomy" id="444605"/>
    <lineage>
        <taxon>Eukaryota</taxon>
        <taxon>Viridiplantae</taxon>
        <taxon>Streptophyta</taxon>
        <taxon>Embryophyta</taxon>
        <taxon>Tracheophyta</taxon>
        <taxon>Spermatophyta</taxon>
        <taxon>Magnoliopsida</taxon>
        <taxon>eudicotyledons</taxon>
        <taxon>Gunneridae</taxon>
        <taxon>Pentapetalae</taxon>
        <taxon>rosids</taxon>
        <taxon>fabids</taxon>
        <taxon>Malpighiales</taxon>
        <taxon>Salicaceae</taxon>
        <taxon>Saliceae</taxon>
        <taxon>Populus</taxon>
    </lineage>
</organism>
<evidence type="ECO:0000313" key="2">
    <source>
        <dbReference type="Proteomes" id="UP001164929"/>
    </source>
</evidence>
<dbReference type="AlphaFoldDB" id="A0AAD6M468"/>
<gene>
    <name evidence="1" type="ORF">NC653_026794</name>
</gene>
<dbReference type="EMBL" id="JAQIZT010000011">
    <property type="protein sequence ID" value="KAJ6978490.1"/>
    <property type="molecule type" value="Genomic_DNA"/>
</dbReference>
<protein>
    <submittedName>
        <fullName evidence="1">Uncharacterized protein</fullName>
    </submittedName>
</protein>
<reference evidence="1" key="1">
    <citation type="journal article" date="2023" name="Mol. Ecol. Resour.">
        <title>Chromosome-level genome assembly of a triploid poplar Populus alba 'Berolinensis'.</title>
        <authorList>
            <person name="Chen S."/>
            <person name="Yu Y."/>
            <person name="Wang X."/>
            <person name="Wang S."/>
            <person name="Zhang T."/>
            <person name="Zhou Y."/>
            <person name="He R."/>
            <person name="Meng N."/>
            <person name="Wang Y."/>
            <person name="Liu W."/>
            <person name="Liu Z."/>
            <person name="Liu J."/>
            <person name="Guo Q."/>
            <person name="Huang H."/>
            <person name="Sederoff R.R."/>
            <person name="Wang G."/>
            <person name="Qu G."/>
            <person name="Chen S."/>
        </authorList>
    </citation>
    <scope>NUCLEOTIDE SEQUENCE</scope>
    <source>
        <strain evidence="1">SC-2020</strain>
    </source>
</reference>
<comment type="caution">
    <text evidence="1">The sequence shown here is derived from an EMBL/GenBank/DDBJ whole genome shotgun (WGS) entry which is preliminary data.</text>
</comment>
<accession>A0AAD6M468</accession>
<name>A0AAD6M468_9ROSI</name>
<sequence>MEEESSAELGGECGGGEMINAICVGPMEFEIERKEGDVGGVGSEE</sequence>
<proteinExistence type="predicted"/>
<dbReference type="Proteomes" id="UP001164929">
    <property type="component" value="Chromosome 11"/>
</dbReference>
<keyword evidence="2" id="KW-1185">Reference proteome</keyword>
<evidence type="ECO:0000313" key="1">
    <source>
        <dbReference type="EMBL" id="KAJ6978490.1"/>
    </source>
</evidence>